<dbReference type="InterPro" id="IPR004331">
    <property type="entry name" value="SPX_dom"/>
</dbReference>
<dbReference type="PANTHER" id="PTHR23510">
    <property type="entry name" value="INNER MEMBRANE TRANSPORT PROTEIN YAJR"/>
    <property type="match status" value="1"/>
</dbReference>
<dbReference type="AlphaFoldDB" id="A0A023ING6"/>
<dbReference type="EMBL" id="KF686739">
    <property type="protein sequence ID" value="AGW47696.1"/>
    <property type="molecule type" value="Genomic_DNA"/>
</dbReference>
<name>A0A023ING6_HORVV</name>
<dbReference type="InterPro" id="IPR011701">
    <property type="entry name" value="MFS"/>
</dbReference>
<protein>
    <submittedName>
        <fullName evidence="8">Putative SPX protein</fullName>
    </submittedName>
</protein>
<feature type="domain" description="SPX" evidence="7">
    <location>
        <begin position="2"/>
        <end position="145"/>
    </location>
</feature>
<feature type="transmembrane region" description="Helical" evidence="6">
    <location>
        <begin position="415"/>
        <end position="437"/>
    </location>
</feature>
<dbReference type="PROSITE" id="PS51382">
    <property type="entry name" value="SPX"/>
    <property type="match status" value="1"/>
</dbReference>
<keyword evidence="5 6" id="KW-0472">Membrane</keyword>
<feature type="transmembrane region" description="Helical" evidence="6">
    <location>
        <begin position="700"/>
        <end position="724"/>
    </location>
</feature>
<evidence type="ECO:0000256" key="5">
    <source>
        <dbReference type="ARBA" id="ARBA00023136"/>
    </source>
</evidence>
<feature type="transmembrane region" description="Helical" evidence="6">
    <location>
        <begin position="449"/>
        <end position="467"/>
    </location>
</feature>
<feature type="transmembrane region" description="Helical" evidence="6">
    <location>
        <begin position="353"/>
        <end position="370"/>
    </location>
</feature>
<reference evidence="8" key="1">
    <citation type="journal article" date="2014" name="Funct. Integr. Genomics">
        <title>The barley Frost resistance-H2 locus.</title>
        <authorList>
            <person name="Pasquariello M."/>
            <person name="Barabaschi D."/>
            <person name="Himmelbach A."/>
            <person name="Steuernagel B."/>
            <person name="Ariyadasa R."/>
            <person name="Stein N."/>
            <person name="Gandolfi F."/>
            <person name="Tenedini E."/>
            <person name="Bernardis I."/>
            <person name="Tagliafico E."/>
            <person name="Pecchioni N."/>
            <person name="Francia E."/>
        </authorList>
    </citation>
    <scope>NUCLEOTIDE SEQUENCE</scope>
</reference>
<feature type="transmembrane region" description="Helical" evidence="6">
    <location>
        <begin position="631"/>
        <end position="656"/>
    </location>
</feature>
<evidence type="ECO:0000259" key="7">
    <source>
        <dbReference type="PROSITE" id="PS51382"/>
    </source>
</evidence>
<evidence type="ECO:0000256" key="3">
    <source>
        <dbReference type="ARBA" id="ARBA00022692"/>
    </source>
</evidence>
<dbReference type="Pfam" id="PF07690">
    <property type="entry name" value="MFS_1"/>
    <property type="match status" value="1"/>
</dbReference>
<dbReference type="Gene3D" id="1.20.1250.20">
    <property type="entry name" value="MFS general substrate transporter like domains"/>
    <property type="match status" value="1"/>
</dbReference>
<dbReference type="PANTHER" id="PTHR23510:SF65">
    <property type="entry name" value="SPX DOMAIN-CONTAINING MEMBRANE PROTEIN OS09G0521800"/>
    <property type="match status" value="1"/>
</dbReference>
<sequence length="729" mass="80326">MVKFSKKLTTDQVPGWEEYYFNYKLLKARVKVYTEQTKEGNHDRRRVLKDFSKLLDDEIEKIVLFMIEQQGLIAARLEELGKRRAVLEDIPLLQEITELREDYRAVGHDLVRLLKFVDLNANAVRKILKKFDERLGYKFTDYYVRSRSNHPYSQLQQVFKHVGIGAVVGALSRNLGDLEEREGSYLNIYDQHPLAIPKVSLSASFVSTVQNYKSFDYAVLMWLTMIPTWWHLKDPIIDMIKATADKLTNSTNFLRFLGQHALIAQGSIADDSPEEQQVSEDKYHFISLVLNLANTFLYMVNTYIVVPTADDYATSLGAAATVCGVIIGSMAVAQLFSSVYFSAWSNRSYFRPLLFSSVVLLLGNVMYALAYDLDSLAILLAGRVLCGMGSARAVNRRYISDCVPQRIRMQASAAFVSASALGMACGPAIAGLLQVNFRLYAVTINQDTLPGWVMAFGWLAYLLWLWISFKEPVLGDAGDEGHRQGSSRGSSSLGYRKQGLAGEYLLKQDAEGESEEEETPAPAAAPSIAEAYGLLTPSVKVQLLIYFMLKFSMEILLSESSVVTSYYFGWNTSTVAVFLAALGLTVLPINAVVGTYISNMFEDRQILVASEAVLLAGVALSFHVPGTAYTAAQYVCSALLTFVAAEVLEGVNLSLLSQVMPARLSRGTWNGGLLSTEAGTLARVAADGTITLAGYLGQGALLNATLLPSLLICAASIAATLSTYNSLFY</sequence>
<dbReference type="InterPro" id="IPR036259">
    <property type="entry name" value="MFS_trans_sf"/>
</dbReference>
<evidence type="ECO:0000313" key="8">
    <source>
        <dbReference type="EMBL" id="AGW47696.1"/>
    </source>
</evidence>
<proteinExistence type="inferred from homology"/>
<dbReference type="SUPFAM" id="SSF103473">
    <property type="entry name" value="MFS general substrate transporter"/>
    <property type="match status" value="1"/>
</dbReference>
<keyword evidence="4 6" id="KW-1133">Transmembrane helix</keyword>
<evidence type="ECO:0000256" key="4">
    <source>
        <dbReference type="ARBA" id="ARBA00022989"/>
    </source>
</evidence>
<evidence type="ECO:0000256" key="2">
    <source>
        <dbReference type="ARBA" id="ARBA00008335"/>
    </source>
</evidence>
<keyword evidence="3 6" id="KW-0812">Transmembrane</keyword>
<feature type="transmembrane region" description="Helical" evidence="6">
    <location>
        <begin position="285"/>
        <end position="306"/>
    </location>
</feature>
<evidence type="ECO:0000256" key="1">
    <source>
        <dbReference type="ARBA" id="ARBA00004141"/>
    </source>
</evidence>
<feature type="transmembrane region" description="Helical" evidence="6">
    <location>
        <begin position="606"/>
        <end position="625"/>
    </location>
</feature>
<accession>A0A023ING6</accession>
<organism evidence="8">
    <name type="scientific">Hordeum vulgare subsp. vulgare</name>
    <name type="common">Domesticated barley</name>
    <dbReference type="NCBI Taxonomy" id="112509"/>
    <lineage>
        <taxon>Eukaryota</taxon>
        <taxon>Viridiplantae</taxon>
        <taxon>Streptophyta</taxon>
        <taxon>Embryophyta</taxon>
        <taxon>Tracheophyta</taxon>
        <taxon>Spermatophyta</taxon>
        <taxon>Magnoliopsida</taxon>
        <taxon>Liliopsida</taxon>
        <taxon>Poales</taxon>
        <taxon>Poaceae</taxon>
        <taxon>BOP clade</taxon>
        <taxon>Pooideae</taxon>
        <taxon>Triticodae</taxon>
        <taxon>Triticeae</taxon>
        <taxon>Hordeinae</taxon>
        <taxon>Hordeum</taxon>
    </lineage>
</organism>
<dbReference type="GO" id="GO:0022857">
    <property type="term" value="F:transmembrane transporter activity"/>
    <property type="evidence" value="ECO:0007669"/>
    <property type="project" value="InterPro"/>
</dbReference>
<dbReference type="GO" id="GO:0016020">
    <property type="term" value="C:membrane"/>
    <property type="evidence" value="ECO:0007669"/>
    <property type="project" value="UniProtKB-SubCell"/>
</dbReference>
<dbReference type="InterPro" id="IPR051068">
    <property type="entry name" value="MFS_Domain-Containing_Protein"/>
</dbReference>
<comment type="similarity">
    <text evidence="2">Belongs to the major facilitator superfamily.</text>
</comment>
<feature type="transmembrane region" description="Helical" evidence="6">
    <location>
        <begin position="574"/>
        <end position="594"/>
    </location>
</feature>
<dbReference type="InterPro" id="IPR045264">
    <property type="entry name" value="SPXM_SPX_plant"/>
</dbReference>
<dbReference type="CDD" id="cd14479">
    <property type="entry name" value="SPX-MFS_plant"/>
    <property type="match status" value="1"/>
</dbReference>
<comment type="subcellular location">
    <subcellularLocation>
        <location evidence="1">Membrane</location>
        <topology evidence="1">Multi-pass membrane protein</topology>
    </subcellularLocation>
</comment>
<feature type="transmembrane region" description="Helical" evidence="6">
    <location>
        <begin position="318"/>
        <end position="341"/>
    </location>
</feature>
<evidence type="ECO:0000256" key="6">
    <source>
        <dbReference type="SAM" id="Phobius"/>
    </source>
</evidence>